<dbReference type="AlphaFoldDB" id="A0A178I2V8"/>
<name>A0A178I2V8_9HYPH</name>
<feature type="transmembrane region" description="Helical" evidence="1">
    <location>
        <begin position="44"/>
        <end position="65"/>
    </location>
</feature>
<dbReference type="Proteomes" id="UP000078389">
    <property type="component" value="Unassembled WGS sequence"/>
</dbReference>
<protein>
    <submittedName>
        <fullName evidence="2">Uncharacterized protein</fullName>
    </submittedName>
</protein>
<evidence type="ECO:0000256" key="1">
    <source>
        <dbReference type="SAM" id="Phobius"/>
    </source>
</evidence>
<keyword evidence="1" id="KW-1133">Transmembrane helix</keyword>
<sequence>MICCATLIVTLKLAWNAARARPVVCASGGTCRVVPIPRPDWLRLEIGAAASLLLLLCMIMGGLAFDQPPSAIIGNLHQIGCLALGKLGAT</sequence>
<accession>A0A178I2V8</accession>
<proteinExistence type="predicted"/>
<reference evidence="2 3" key="1">
    <citation type="submission" date="2016-03" db="EMBL/GenBank/DDBJ databases">
        <title>Genome sequencing of Devosia sp. S37.</title>
        <authorList>
            <person name="Mohd Nor M."/>
        </authorList>
    </citation>
    <scope>NUCLEOTIDE SEQUENCE [LARGE SCALE GENOMIC DNA]</scope>
    <source>
        <strain evidence="2 3">S37</strain>
    </source>
</reference>
<keyword evidence="3" id="KW-1185">Reference proteome</keyword>
<dbReference type="STRING" id="1770058.A3840_04385"/>
<organism evidence="2 3">
    <name type="scientific">Devosia elaeis</name>
    <dbReference type="NCBI Taxonomy" id="1770058"/>
    <lineage>
        <taxon>Bacteria</taxon>
        <taxon>Pseudomonadati</taxon>
        <taxon>Pseudomonadota</taxon>
        <taxon>Alphaproteobacteria</taxon>
        <taxon>Hyphomicrobiales</taxon>
        <taxon>Devosiaceae</taxon>
        <taxon>Devosia</taxon>
    </lineage>
</organism>
<evidence type="ECO:0000313" key="3">
    <source>
        <dbReference type="Proteomes" id="UP000078389"/>
    </source>
</evidence>
<dbReference type="EMBL" id="LVVY01000065">
    <property type="protein sequence ID" value="OAM79060.1"/>
    <property type="molecule type" value="Genomic_DNA"/>
</dbReference>
<gene>
    <name evidence="2" type="ORF">A3840_04385</name>
</gene>
<keyword evidence="1" id="KW-0472">Membrane</keyword>
<evidence type="ECO:0000313" key="2">
    <source>
        <dbReference type="EMBL" id="OAM79060.1"/>
    </source>
</evidence>
<comment type="caution">
    <text evidence="2">The sequence shown here is derived from an EMBL/GenBank/DDBJ whole genome shotgun (WGS) entry which is preliminary data.</text>
</comment>
<keyword evidence="1" id="KW-0812">Transmembrane</keyword>